<accession>A0AAV9F7D9</accession>
<keyword evidence="3" id="KW-1185">Reference proteome</keyword>
<dbReference type="EMBL" id="JAUJYO010000003">
    <property type="protein sequence ID" value="KAK1321084.1"/>
    <property type="molecule type" value="Genomic_DNA"/>
</dbReference>
<evidence type="ECO:0000313" key="2">
    <source>
        <dbReference type="EMBL" id="KAK1321084.1"/>
    </source>
</evidence>
<reference evidence="2" key="1">
    <citation type="journal article" date="2023" name="Nat. Commun.">
        <title>Diploid and tetraploid genomes of Acorus and the evolution of monocots.</title>
        <authorList>
            <person name="Ma L."/>
            <person name="Liu K.W."/>
            <person name="Li Z."/>
            <person name="Hsiao Y.Y."/>
            <person name="Qi Y."/>
            <person name="Fu T."/>
            <person name="Tang G.D."/>
            <person name="Zhang D."/>
            <person name="Sun W.H."/>
            <person name="Liu D.K."/>
            <person name="Li Y."/>
            <person name="Chen G.Z."/>
            <person name="Liu X.D."/>
            <person name="Liao X.Y."/>
            <person name="Jiang Y.T."/>
            <person name="Yu X."/>
            <person name="Hao Y."/>
            <person name="Huang J."/>
            <person name="Zhao X.W."/>
            <person name="Ke S."/>
            <person name="Chen Y.Y."/>
            <person name="Wu W.L."/>
            <person name="Hsu J.L."/>
            <person name="Lin Y.F."/>
            <person name="Huang M.D."/>
            <person name="Li C.Y."/>
            <person name="Huang L."/>
            <person name="Wang Z.W."/>
            <person name="Zhao X."/>
            <person name="Zhong W.Y."/>
            <person name="Peng D.H."/>
            <person name="Ahmad S."/>
            <person name="Lan S."/>
            <person name="Zhang J.S."/>
            <person name="Tsai W.C."/>
            <person name="Van de Peer Y."/>
            <person name="Liu Z.J."/>
        </authorList>
    </citation>
    <scope>NUCLEOTIDE SEQUENCE</scope>
    <source>
        <strain evidence="2">CP</strain>
    </source>
</reference>
<dbReference type="AlphaFoldDB" id="A0AAV9F7D9"/>
<proteinExistence type="predicted"/>
<feature type="compositionally biased region" description="Basic and acidic residues" evidence="1">
    <location>
        <begin position="64"/>
        <end position="75"/>
    </location>
</feature>
<gene>
    <name evidence="2" type="ORF">QJS10_CPA03g00719</name>
</gene>
<evidence type="ECO:0000313" key="3">
    <source>
        <dbReference type="Proteomes" id="UP001180020"/>
    </source>
</evidence>
<dbReference type="Proteomes" id="UP001180020">
    <property type="component" value="Unassembled WGS sequence"/>
</dbReference>
<feature type="region of interest" description="Disordered" evidence="1">
    <location>
        <begin position="59"/>
        <end position="80"/>
    </location>
</feature>
<sequence>MGWSANVFMFECGWAPLLSKTSSPFFIYASKVSLTHLSHEPPRLLLAFPDRRLCRTLPHPRPTTKKEFEKRTKEDVGEDQTLKRGRRVGIGFEKECQRGVWSGGRFETWERGKAWKKGQREELSSIRRPHCLSATCPIPSLPLSLRRLSATWVRSAAASWSCKRGASRMYID</sequence>
<protein>
    <submittedName>
        <fullName evidence="2">Uncharacterized protein</fullName>
    </submittedName>
</protein>
<reference evidence="2" key="2">
    <citation type="submission" date="2023-06" db="EMBL/GenBank/DDBJ databases">
        <authorList>
            <person name="Ma L."/>
            <person name="Liu K.-W."/>
            <person name="Li Z."/>
            <person name="Hsiao Y.-Y."/>
            <person name="Qi Y."/>
            <person name="Fu T."/>
            <person name="Tang G."/>
            <person name="Zhang D."/>
            <person name="Sun W.-H."/>
            <person name="Liu D.-K."/>
            <person name="Li Y."/>
            <person name="Chen G.-Z."/>
            <person name="Liu X.-D."/>
            <person name="Liao X.-Y."/>
            <person name="Jiang Y.-T."/>
            <person name="Yu X."/>
            <person name="Hao Y."/>
            <person name="Huang J."/>
            <person name="Zhao X.-W."/>
            <person name="Ke S."/>
            <person name="Chen Y.-Y."/>
            <person name="Wu W.-L."/>
            <person name="Hsu J.-L."/>
            <person name="Lin Y.-F."/>
            <person name="Huang M.-D."/>
            <person name="Li C.-Y."/>
            <person name="Huang L."/>
            <person name="Wang Z.-W."/>
            <person name="Zhao X."/>
            <person name="Zhong W.-Y."/>
            <person name="Peng D.-H."/>
            <person name="Ahmad S."/>
            <person name="Lan S."/>
            <person name="Zhang J.-S."/>
            <person name="Tsai W.-C."/>
            <person name="Van De Peer Y."/>
            <person name="Liu Z.-J."/>
        </authorList>
    </citation>
    <scope>NUCLEOTIDE SEQUENCE</scope>
    <source>
        <strain evidence="2">CP</strain>
        <tissue evidence="2">Leaves</tissue>
    </source>
</reference>
<comment type="caution">
    <text evidence="2">The sequence shown here is derived from an EMBL/GenBank/DDBJ whole genome shotgun (WGS) entry which is preliminary data.</text>
</comment>
<name>A0AAV9F7D9_ACOCL</name>
<evidence type="ECO:0000256" key="1">
    <source>
        <dbReference type="SAM" id="MobiDB-lite"/>
    </source>
</evidence>
<organism evidence="2 3">
    <name type="scientific">Acorus calamus</name>
    <name type="common">Sweet flag</name>
    <dbReference type="NCBI Taxonomy" id="4465"/>
    <lineage>
        <taxon>Eukaryota</taxon>
        <taxon>Viridiplantae</taxon>
        <taxon>Streptophyta</taxon>
        <taxon>Embryophyta</taxon>
        <taxon>Tracheophyta</taxon>
        <taxon>Spermatophyta</taxon>
        <taxon>Magnoliopsida</taxon>
        <taxon>Liliopsida</taxon>
        <taxon>Acoraceae</taxon>
        <taxon>Acorus</taxon>
    </lineage>
</organism>